<proteinExistence type="inferred from homology"/>
<feature type="region of interest" description="Disordered" evidence="4">
    <location>
        <begin position="231"/>
        <end position="268"/>
    </location>
</feature>
<dbReference type="PRINTS" id="PR00472">
    <property type="entry name" value="CASNKINASEII"/>
</dbReference>
<evidence type="ECO:0000256" key="2">
    <source>
        <dbReference type="ARBA" id="ARBA00045899"/>
    </source>
</evidence>
<sequence length="313" mass="34858">MNEMDRAIRELAAAVVGLRFRKFGLLDRFIDTGSSFFGRAGIEGFLPQKGREFFCEVEEEYILDRFNLTGLNTEVKHYSQAIDLITDALGESHNLVLECSFFCELRPELLCAGHSAAEDEMDDALREEVEKSAIHVYGLIHARYIITQKGLEKMVGAATAGGVDRHPRAKACEVVLPEMRRRLPTEVEPAQHCGWRLLWDVVSSLILADAPSPHPVQNADGAVRAQDLRLQDPQRQRCPPRSRPHPRRDGPESLAVHQRGGRRVERGGVVAGGARDPCCSRFWGSIKARLARNASGGGLKRPMGRSSPDMHYI</sequence>
<reference evidence="5 6" key="1">
    <citation type="journal article" name="Sci. Rep.">
        <title>Genome-scale phylogenetic analyses confirm Olpidium as the closest living zoosporic fungus to the non-flagellated, terrestrial fungi.</title>
        <authorList>
            <person name="Chang Y."/>
            <person name="Rochon D."/>
            <person name="Sekimoto S."/>
            <person name="Wang Y."/>
            <person name="Chovatia M."/>
            <person name="Sandor L."/>
            <person name="Salamov A."/>
            <person name="Grigoriev I.V."/>
            <person name="Stajich J.E."/>
            <person name="Spatafora J.W."/>
        </authorList>
    </citation>
    <scope>NUCLEOTIDE SEQUENCE [LARGE SCALE GENOMIC DNA]</scope>
    <source>
        <strain evidence="5">S191</strain>
    </source>
</reference>
<dbReference type="SMART" id="SM01085">
    <property type="entry name" value="CK_II_beta"/>
    <property type="match status" value="1"/>
</dbReference>
<dbReference type="Proteomes" id="UP000673691">
    <property type="component" value="Unassembled WGS sequence"/>
</dbReference>
<comment type="caution">
    <text evidence="5">The sequence shown here is derived from an EMBL/GenBank/DDBJ whole genome shotgun (WGS) entry which is preliminary data.</text>
</comment>
<dbReference type="InterPro" id="IPR035991">
    <property type="entry name" value="Casein_kinase_II_beta-like"/>
</dbReference>
<evidence type="ECO:0000313" key="5">
    <source>
        <dbReference type="EMBL" id="KAG5460764.1"/>
    </source>
</evidence>
<dbReference type="GO" id="GO:0034456">
    <property type="term" value="C:UTP-C complex"/>
    <property type="evidence" value="ECO:0007669"/>
    <property type="project" value="TreeGrafter"/>
</dbReference>
<comment type="similarity">
    <text evidence="1 3">Belongs to the casein kinase 2 subunit beta family.</text>
</comment>
<protein>
    <recommendedName>
        <fullName evidence="3">Casein kinase II subunit beta</fullName>
        <shortName evidence="3">CK II beta</shortName>
    </recommendedName>
</protein>
<evidence type="ECO:0000256" key="4">
    <source>
        <dbReference type="SAM" id="MobiDB-lite"/>
    </source>
</evidence>
<dbReference type="GO" id="GO:0019887">
    <property type="term" value="F:protein kinase regulator activity"/>
    <property type="evidence" value="ECO:0007669"/>
    <property type="project" value="InterPro"/>
</dbReference>
<comment type="subunit">
    <text evidence="3">Tetramer of two alpha and two beta subunits.</text>
</comment>
<evidence type="ECO:0000256" key="3">
    <source>
        <dbReference type="RuleBase" id="RU361268"/>
    </source>
</evidence>
<dbReference type="SUPFAM" id="SSF57798">
    <property type="entry name" value="Casein kinase II beta subunit"/>
    <property type="match status" value="1"/>
</dbReference>
<name>A0A8H8DJE5_9FUNG</name>
<dbReference type="InterPro" id="IPR016149">
    <property type="entry name" value="Casein_kin_II_reg-sub_N"/>
</dbReference>
<accession>A0A8H8DJE5</accession>
<dbReference type="PANTHER" id="PTHR11740">
    <property type="entry name" value="CASEIN KINASE II SUBUNIT BETA"/>
    <property type="match status" value="1"/>
</dbReference>
<dbReference type="Pfam" id="PF01214">
    <property type="entry name" value="CK_II_beta"/>
    <property type="match status" value="1"/>
</dbReference>
<dbReference type="GO" id="GO:0005956">
    <property type="term" value="C:protein kinase CK2 complex"/>
    <property type="evidence" value="ECO:0007669"/>
    <property type="project" value="UniProtKB-UniRule"/>
</dbReference>
<evidence type="ECO:0000313" key="6">
    <source>
        <dbReference type="Proteomes" id="UP000673691"/>
    </source>
</evidence>
<dbReference type="GO" id="GO:0006359">
    <property type="term" value="P:regulation of transcription by RNA polymerase III"/>
    <property type="evidence" value="ECO:0007669"/>
    <property type="project" value="TreeGrafter"/>
</dbReference>
<feature type="region of interest" description="Disordered" evidence="4">
    <location>
        <begin position="294"/>
        <end position="313"/>
    </location>
</feature>
<gene>
    <name evidence="5" type="ORF">BJ554DRAFT_7146</name>
</gene>
<organism evidence="5 6">
    <name type="scientific">Olpidium bornovanus</name>
    <dbReference type="NCBI Taxonomy" id="278681"/>
    <lineage>
        <taxon>Eukaryota</taxon>
        <taxon>Fungi</taxon>
        <taxon>Fungi incertae sedis</taxon>
        <taxon>Olpidiomycota</taxon>
        <taxon>Olpidiomycotina</taxon>
        <taxon>Olpidiomycetes</taxon>
        <taxon>Olpidiales</taxon>
        <taxon>Olpidiaceae</taxon>
        <taxon>Olpidium</taxon>
    </lineage>
</organism>
<dbReference type="Gene3D" id="1.10.1820.10">
    <property type="entry name" value="protein kinase ck2 holoenzyme, chain C, domain 1"/>
    <property type="match status" value="1"/>
</dbReference>
<dbReference type="AlphaFoldDB" id="A0A8H8DJE5"/>
<comment type="function">
    <text evidence="2 3">Regulatory subunit of casein kinase II/CK2. As part of the kinase complex regulates the basal catalytic activity of the alpha subunit a constitutively active serine/threonine-protein kinase that phosphorylates a large number of substrates containing acidic residues C-terminal to the phosphorylated serine or threonine.</text>
</comment>
<dbReference type="EMBL" id="JAEFCI010004749">
    <property type="protein sequence ID" value="KAG5460764.1"/>
    <property type="molecule type" value="Genomic_DNA"/>
</dbReference>
<dbReference type="PANTHER" id="PTHR11740:SF39">
    <property type="entry name" value="CASEIN KINASE II SUBUNIT BETA"/>
    <property type="match status" value="1"/>
</dbReference>
<dbReference type="OrthoDB" id="3971593at2759"/>
<dbReference type="InterPro" id="IPR000704">
    <property type="entry name" value="Casein_kinase_II_reg-sub"/>
</dbReference>
<keyword evidence="6" id="KW-1185">Reference proteome</keyword>
<evidence type="ECO:0000256" key="1">
    <source>
        <dbReference type="ARBA" id="ARBA00006941"/>
    </source>
</evidence>
<dbReference type="GO" id="GO:0005737">
    <property type="term" value="C:cytoplasm"/>
    <property type="evidence" value="ECO:0007669"/>
    <property type="project" value="TreeGrafter"/>
</dbReference>